<evidence type="ECO:0000313" key="2">
    <source>
        <dbReference type="EMBL" id="SVC89088.1"/>
    </source>
</evidence>
<keyword evidence="1" id="KW-1133">Transmembrane helix</keyword>
<feature type="transmembrane region" description="Helical" evidence="1">
    <location>
        <begin position="53"/>
        <end position="73"/>
    </location>
</feature>
<evidence type="ECO:0000256" key="1">
    <source>
        <dbReference type="SAM" id="Phobius"/>
    </source>
</evidence>
<sequence>MAKDGFLKRHGIVRNAIKEDLIFFAGPWIIAMSVGLMLSAWDLVKSQDSLLVLSVQSVIGLALLATGLTIQLVSQITLGRLYSSTLVIKEGHQLITHG</sequence>
<keyword evidence="1" id="KW-0812">Transmembrane</keyword>
<dbReference type="Gene3D" id="1.20.120.1630">
    <property type="match status" value="1"/>
</dbReference>
<gene>
    <name evidence="2" type="ORF">METZ01_LOCUS341942</name>
</gene>
<protein>
    <submittedName>
        <fullName evidence="2">Uncharacterized protein</fullName>
    </submittedName>
</protein>
<dbReference type="EMBL" id="UINC01116979">
    <property type="protein sequence ID" value="SVC89088.1"/>
    <property type="molecule type" value="Genomic_DNA"/>
</dbReference>
<accession>A0A382QW39</accession>
<proteinExistence type="predicted"/>
<reference evidence="2" key="1">
    <citation type="submission" date="2018-05" db="EMBL/GenBank/DDBJ databases">
        <authorList>
            <person name="Lanie J.A."/>
            <person name="Ng W.-L."/>
            <person name="Kazmierczak K.M."/>
            <person name="Andrzejewski T.M."/>
            <person name="Davidsen T.M."/>
            <person name="Wayne K.J."/>
            <person name="Tettelin H."/>
            <person name="Glass J.I."/>
            <person name="Rusch D."/>
            <person name="Podicherti R."/>
            <person name="Tsui H.-C.T."/>
            <person name="Winkler M.E."/>
        </authorList>
    </citation>
    <scope>NUCLEOTIDE SEQUENCE</scope>
</reference>
<feature type="transmembrane region" description="Helical" evidence="1">
    <location>
        <begin position="21"/>
        <end position="41"/>
    </location>
</feature>
<name>A0A382QW39_9ZZZZ</name>
<organism evidence="2">
    <name type="scientific">marine metagenome</name>
    <dbReference type="NCBI Taxonomy" id="408172"/>
    <lineage>
        <taxon>unclassified sequences</taxon>
        <taxon>metagenomes</taxon>
        <taxon>ecological metagenomes</taxon>
    </lineage>
</organism>
<keyword evidence="1" id="KW-0472">Membrane</keyword>
<feature type="non-terminal residue" evidence="2">
    <location>
        <position position="98"/>
    </location>
</feature>
<dbReference type="AlphaFoldDB" id="A0A382QW39"/>